<organism evidence="2 3">
    <name type="scientific">Aquipuribacter nitratireducens</name>
    <dbReference type="NCBI Taxonomy" id="650104"/>
    <lineage>
        <taxon>Bacteria</taxon>
        <taxon>Bacillati</taxon>
        <taxon>Actinomycetota</taxon>
        <taxon>Actinomycetes</taxon>
        <taxon>Micrococcales</taxon>
        <taxon>Intrasporangiaceae</taxon>
        <taxon>Aquipuribacter</taxon>
    </lineage>
</organism>
<dbReference type="InterPro" id="IPR023393">
    <property type="entry name" value="START-like_dom_sf"/>
</dbReference>
<evidence type="ECO:0000256" key="1">
    <source>
        <dbReference type="SAM" id="Phobius"/>
    </source>
</evidence>
<protein>
    <submittedName>
        <fullName evidence="2">SRPBCC family protein</fullName>
    </submittedName>
</protein>
<keyword evidence="3" id="KW-1185">Reference proteome</keyword>
<dbReference type="RefSeq" id="WP_340269835.1">
    <property type="nucleotide sequence ID" value="NZ_JBBEOG010000005.1"/>
</dbReference>
<gene>
    <name evidence="2" type="ORF">ACFPJ6_14965</name>
</gene>
<name>A0ABW0GV74_9MICO</name>
<comment type="caution">
    <text evidence="2">The sequence shown here is derived from an EMBL/GenBank/DDBJ whole genome shotgun (WGS) entry which is preliminary data.</text>
</comment>
<evidence type="ECO:0000313" key="3">
    <source>
        <dbReference type="Proteomes" id="UP001596122"/>
    </source>
</evidence>
<keyword evidence="1" id="KW-1133">Transmembrane helix</keyword>
<sequence length="304" mass="31311">MRISTGIDIDAPVAAVWEVVGPQFGDVGRWARAVEASTPVGDIGEPGSGRRCEVAAPGFDALTEELITYDEAARSLSYRASAGMPRFVRSATNTWRVGPRPDGGSRFDMAADLELAGAARALSPVFAAYLWGVGRLTARDLQVVVETGRPRRGGVTRALLDLVRPTSRRSLRRVVGLNGAFSATCGAVLLLAPTWWSAQLSDAPTALVAATGLGLLGYGAGLGLVVRRGTVPAGLGLTLAGLDAAWVLASTVVLLTAESTTTTGTLTLLGTATVVALLGVSQWRAATARPPRTAAAVGEATPAP</sequence>
<dbReference type="Gene3D" id="3.30.530.20">
    <property type="match status" value="1"/>
</dbReference>
<feature type="transmembrane region" description="Helical" evidence="1">
    <location>
        <begin position="263"/>
        <end position="283"/>
    </location>
</feature>
<feature type="transmembrane region" description="Helical" evidence="1">
    <location>
        <begin position="174"/>
        <end position="195"/>
    </location>
</feature>
<keyword evidence="1" id="KW-0812">Transmembrane</keyword>
<feature type="transmembrane region" description="Helical" evidence="1">
    <location>
        <begin position="233"/>
        <end position="257"/>
    </location>
</feature>
<reference evidence="3" key="1">
    <citation type="journal article" date="2019" name="Int. J. Syst. Evol. Microbiol.">
        <title>The Global Catalogue of Microorganisms (GCM) 10K type strain sequencing project: providing services to taxonomists for standard genome sequencing and annotation.</title>
        <authorList>
            <consortium name="The Broad Institute Genomics Platform"/>
            <consortium name="The Broad Institute Genome Sequencing Center for Infectious Disease"/>
            <person name="Wu L."/>
            <person name="Ma J."/>
        </authorList>
    </citation>
    <scope>NUCLEOTIDE SEQUENCE [LARGE SCALE GENOMIC DNA]</scope>
    <source>
        <strain evidence="3">CCUG 43114</strain>
    </source>
</reference>
<dbReference type="InterPro" id="IPR019587">
    <property type="entry name" value="Polyketide_cyclase/dehydratase"/>
</dbReference>
<feature type="transmembrane region" description="Helical" evidence="1">
    <location>
        <begin position="207"/>
        <end position="226"/>
    </location>
</feature>
<dbReference type="SUPFAM" id="SSF55961">
    <property type="entry name" value="Bet v1-like"/>
    <property type="match status" value="1"/>
</dbReference>
<evidence type="ECO:0000313" key="2">
    <source>
        <dbReference type="EMBL" id="MFC5382071.1"/>
    </source>
</evidence>
<proteinExistence type="predicted"/>
<dbReference type="Proteomes" id="UP001596122">
    <property type="component" value="Unassembled WGS sequence"/>
</dbReference>
<dbReference type="EMBL" id="JBHSLD010000014">
    <property type="protein sequence ID" value="MFC5382071.1"/>
    <property type="molecule type" value="Genomic_DNA"/>
</dbReference>
<keyword evidence="1" id="KW-0472">Membrane</keyword>
<dbReference type="CDD" id="cd07821">
    <property type="entry name" value="PYR_PYL_RCAR_like"/>
    <property type="match status" value="1"/>
</dbReference>
<accession>A0ABW0GV74</accession>
<dbReference type="Pfam" id="PF10604">
    <property type="entry name" value="Polyketide_cyc2"/>
    <property type="match status" value="1"/>
</dbReference>